<feature type="compositionally biased region" description="Low complexity" evidence="10">
    <location>
        <begin position="49"/>
        <end position="59"/>
    </location>
</feature>
<dbReference type="PANTHER" id="PTHR23226">
    <property type="entry name" value="ZINC FINGER AND SCAN DOMAIN-CONTAINING"/>
    <property type="match status" value="1"/>
</dbReference>
<dbReference type="InterPro" id="IPR013087">
    <property type="entry name" value="Znf_C2H2_type"/>
</dbReference>
<proteinExistence type="predicted"/>
<keyword evidence="3" id="KW-0677">Repeat</keyword>
<evidence type="ECO:0000313" key="12">
    <source>
        <dbReference type="EMBL" id="KAK3086133.1"/>
    </source>
</evidence>
<feature type="compositionally biased region" description="Polar residues" evidence="10">
    <location>
        <begin position="735"/>
        <end position="749"/>
    </location>
</feature>
<dbReference type="SMART" id="SM00355">
    <property type="entry name" value="ZnF_C2H2"/>
    <property type="match status" value="11"/>
</dbReference>
<feature type="domain" description="C2H2-type" evidence="11">
    <location>
        <begin position="429"/>
        <end position="456"/>
    </location>
</feature>
<accession>A0AA88XNS0</accession>
<dbReference type="GO" id="GO:0008270">
    <property type="term" value="F:zinc ion binding"/>
    <property type="evidence" value="ECO:0007669"/>
    <property type="project" value="UniProtKB-KW"/>
</dbReference>
<keyword evidence="2" id="KW-0479">Metal-binding</keyword>
<comment type="caution">
    <text evidence="12">The sequence shown here is derived from an EMBL/GenBank/DDBJ whole genome shotgun (WGS) entry which is preliminary data.</text>
</comment>
<feature type="compositionally biased region" description="Basic and acidic residues" evidence="10">
    <location>
        <begin position="300"/>
        <end position="310"/>
    </location>
</feature>
<feature type="domain" description="C2H2-type" evidence="11">
    <location>
        <begin position="401"/>
        <end position="428"/>
    </location>
</feature>
<evidence type="ECO:0000256" key="7">
    <source>
        <dbReference type="ARBA" id="ARBA00023163"/>
    </source>
</evidence>
<comment type="subcellular location">
    <subcellularLocation>
        <location evidence="1">Nucleus</location>
    </subcellularLocation>
</comment>
<evidence type="ECO:0000256" key="9">
    <source>
        <dbReference type="PROSITE-ProRule" id="PRU00042"/>
    </source>
</evidence>
<gene>
    <name evidence="12" type="ORF">FSP39_014007</name>
</gene>
<dbReference type="GO" id="GO:0000978">
    <property type="term" value="F:RNA polymerase II cis-regulatory region sequence-specific DNA binding"/>
    <property type="evidence" value="ECO:0007669"/>
    <property type="project" value="TreeGrafter"/>
</dbReference>
<dbReference type="Proteomes" id="UP001186944">
    <property type="component" value="Unassembled WGS sequence"/>
</dbReference>
<dbReference type="Gene3D" id="3.30.160.60">
    <property type="entry name" value="Classic Zinc Finger"/>
    <property type="match status" value="8"/>
</dbReference>
<dbReference type="FunFam" id="3.30.160.60:FF:000130">
    <property type="entry name" value="Spalt-like transcription factor 4"/>
    <property type="match status" value="1"/>
</dbReference>
<keyword evidence="6" id="KW-0805">Transcription regulation</keyword>
<feature type="region of interest" description="Disordered" evidence="10">
    <location>
        <begin position="735"/>
        <end position="768"/>
    </location>
</feature>
<feature type="region of interest" description="Disordered" evidence="10">
    <location>
        <begin position="617"/>
        <end position="640"/>
    </location>
</feature>
<feature type="domain" description="C2H2-type" evidence="11">
    <location>
        <begin position="542"/>
        <end position="569"/>
    </location>
</feature>
<sequence>MDVHICGWCRTEFNDFVSFFEHKNSCHQSPEKKVVSGQSSIPHGHHVISSTPISDSSLSHTQSFGSEERRIDRNLISQLFSYVTKSASSNPHGKNLLPYIQEKEAAHLVQSNNTLERNITQQDVTPHSSEQIPHSESDYELRELSMLEQTHNHPTDFQTVISTPCSSLPEVAIQPSTEFINISTLHDLSAVAYHRSLQNNSNKSAESTHSKEYGTGVRSVRKMNEDRAAHDIVAVPSHHSYEVSENYGSSVGDSNPSNNKIPRLAADKLTKNGRKAASVEDKSVEGAQELDPILLHYNGRWEKREGDSPKKSQISRQSNDGSAVITETTSSPDKVANDRPSDSEGKSDKKTAKKDKKAEKKKEVQRKRKYICKYTDSCTFETPYLKDLARHIRTHTGDKPFSCAFCDKRFSRRDKLKMHENAHKGIKPYVCSLCPYRSVDSTSVKKHMQIHTDERKYSCQLCSYSGRTWSQLQVHLRKHTGDMPFYCPHCPSKFKIKSDLSRHLRIHTGEKPFKCVHCGFSCTTQGNLKSHERTHHSTDRQFKCKICNFTTSSKRALFEHKKKHWDIDPTLVCSICQYISSSSQSLKNHMLTHSSSLTCSQCDFKGETNEDLVKHRQETGHVKTKRPIKSTQKGSKGEGKKYDRKYQCSFCNEAFVRKDSLKSHQNLHLERSRKVLTETGAETHDQCVPSLPEAALVSHSAEALTPLSENKSFQITVQGDTVYLSRNPGSLNLGSNAQSVQLSSSTGAPSLTHMHHLSQDSDINSSTSKLNMNQETNYRNTSSSSSRFDQSSKNECNVNAVTIPENIGNYVIGNPQTSVSANTVVYQNIAVAPEASSAPAPTPTGITMNIHGNTEPCLHIIQTLPIMQLPTGQLVPWPIQTLNPLIQTNIPNAVEPSVLSQEDTKVREAEPVLTSKILEQGQIENAEVQSAIVVGQDVISHPAIGESAIRSDSFGRNISCQTLLKQHAISQGVIGQNYVQEIVVNNTETTQNVAGHDVVELEIVGHSGTGQEETGQRHQNAINLSVIDHTAEVQNAVNLSVTDQSGVQSSVSLMFYL</sequence>
<protein>
    <recommendedName>
        <fullName evidence="11">C2H2-type domain-containing protein</fullName>
    </recommendedName>
</protein>
<evidence type="ECO:0000256" key="8">
    <source>
        <dbReference type="ARBA" id="ARBA00023242"/>
    </source>
</evidence>
<evidence type="ECO:0000256" key="4">
    <source>
        <dbReference type="ARBA" id="ARBA00022771"/>
    </source>
</evidence>
<keyword evidence="13" id="KW-1185">Reference proteome</keyword>
<evidence type="ECO:0000256" key="5">
    <source>
        <dbReference type="ARBA" id="ARBA00022833"/>
    </source>
</evidence>
<feature type="domain" description="C2H2-type" evidence="11">
    <location>
        <begin position="513"/>
        <end position="541"/>
    </location>
</feature>
<dbReference type="AlphaFoldDB" id="A0AA88XNS0"/>
<dbReference type="SUPFAM" id="SSF57667">
    <property type="entry name" value="beta-beta-alpha zinc fingers"/>
    <property type="match status" value="5"/>
</dbReference>
<keyword evidence="8" id="KW-0539">Nucleus</keyword>
<dbReference type="GO" id="GO:0005634">
    <property type="term" value="C:nucleus"/>
    <property type="evidence" value="ECO:0007669"/>
    <property type="project" value="UniProtKB-SubCell"/>
</dbReference>
<feature type="compositionally biased region" description="Polar residues" evidence="10">
    <location>
        <begin position="311"/>
        <end position="332"/>
    </location>
</feature>
<dbReference type="InterPro" id="IPR036236">
    <property type="entry name" value="Znf_C2H2_sf"/>
</dbReference>
<dbReference type="PROSITE" id="PS50157">
    <property type="entry name" value="ZINC_FINGER_C2H2_2"/>
    <property type="match status" value="8"/>
</dbReference>
<feature type="domain" description="C2H2-type" evidence="11">
    <location>
        <begin position="485"/>
        <end position="512"/>
    </location>
</feature>
<dbReference type="Pfam" id="PF00096">
    <property type="entry name" value="zf-C2H2"/>
    <property type="match status" value="5"/>
</dbReference>
<organism evidence="12 13">
    <name type="scientific">Pinctada imbricata</name>
    <name type="common">Atlantic pearl-oyster</name>
    <name type="synonym">Pinctada martensii</name>
    <dbReference type="NCBI Taxonomy" id="66713"/>
    <lineage>
        <taxon>Eukaryota</taxon>
        <taxon>Metazoa</taxon>
        <taxon>Spiralia</taxon>
        <taxon>Lophotrochozoa</taxon>
        <taxon>Mollusca</taxon>
        <taxon>Bivalvia</taxon>
        <taxon>Autobranchia</taxon>
        <taxon>Pteriomorphia</taxon>
        <taxon>Pterioida</taxon>
        <taxon>Pterioidea</taxon>
        <taxon>Pteriidae</taxon>
        <taxon>Pinctada</taxon>
    </lineage>
</organism>
<name>A0AA88XNS0_PINIB</name>
<dbReference type="FunFam" id="3.30.160.60:FF:002343">
    <property type="entry name" value="Zinc finger protein 33A"/>
    <property type="match status" value="2"/>
</dbReference>
<dbReference type="PROSITE" id="PS00028">
    <property type="entry name" value="ZINC_FINGER_C2H2_1"/>
    <property type="match status" value="5"/>
</dbReference>
<keyword evidence="7" id="KW-0804">Transcription</keyword>
<keyword evidence="5" id="KW-0862">Zinc</keyword>
<feature type="region of interest" description="Disordered" evidence="10">
    <location>
        <begin position="33"/>
        <end position="66"/>
    </location>
</feature>
<feature type="region of interest" description="Disordered" evidence="10">
    <location>
        <begin position="240"/>
        <end position="262"/>
    </location>
</feature>
<evidence type="ECO:0000259" key="11">
    <source>
        <dbReference type="PROSITE" id="PS50157"/>
    </source>
</evidence>
<dbReference type="GO" id="GO:0000981">
    <property type="term" value="F:DNA-binding transcription factor activity, RNA polymerase II-specific"/>
    <property type="evidence" value="ECO:0007669"/>
    <property type="project" value="TreeGrafter"/>
</dbReference>
<evidence type="ECO:0000256" key="6">
    <source>
        <dbReference type="ARBA" id="ARBA00023015"/>
    </source>
</evidence>
<evidence type="ECO:0000256" key="3">
    <source>
        <dbReference type="ARBA" id="ARBA00022737"/>
    </source>
</evidence>
<evidence type="ECO:0000256" key="10">
    <source>
        <dbReference type="SAM" id="MobiDB-lite"/>
    </source>
</evidence>
<dbReference type="FunFam" id="3.30.160.60:FF:000446">
    <property type="entry name" value="Zinc finger protein"/>
    <property type="match status" value="1"/>
</dbReference>
<evidence type="ECO:0000256" key="1">
    <source>
        <dbReference type="ARBA" id="ARBA00004123"/>
    </source>
</evidence>
<evidence type="ECO:0000256" key="2">
    <source>
        <dbReference type="ARBA" id="ARBA00022723"/>
    </source>
</evidence>
<feature type="domain" description="C2H2-type" evidence="11">
    <location>
        <begin position="646"/>
        <end position="673"/>
    </location>
</feature>
<dbReference type="EMBL" id="VSWD01000012">
    <property type="protein sequence ID" value="KAK3086133.1"/>
    <property type="molecule type" value="Genomic_DNA"/>
</dbReference>
<feature type="compositionally biased region" description="Polar residues" evidence="10">
    <location>
        <begin position="246"/>
        <end position="260"/>
    </location>
</feature>
<reference evidence="12" key="1">
    <citation type="submission" date="2019-08" db="EMBL/GenBank/DDBJ databases">
        <title>The improved chromosome-level genome for the pearl oyster Pinctada fucata martensii using PacBio sequencing and Hi-C.</title>
        <authorList>
            <person name="Zheng Z."/>
        </authorList>
    </citation>
    <scope>NUCLEOTIDE SEQUENCE</scope>
    <source>
        <strain evidence="12">ZZ-2019</strain>
        <tissue evidence="12">Adductor muscle</tissue>
    </source>
</reference>
<keyword evidence="4 9" id="KW-0863">Zinc-finger</keyword>
<feature type="region of interest" description="Disordered" evidence="10">
    <location>
        <begin position="300"/>
        <end position="362"/>
    </location>
</feature>
<feature type="domain" description="C2H2-type" evidence="11">
    <location>
        <begin position="370"/>
        <end position="400"/>
    </location>
</feature>
<evidence type="ECO:0000313" key="13">
    <source>
        <dbReference type="Proteomes" id="UP001186944"/>
    </source>
</evidence>
<dbReference type="PANTHER" id="PTHR23226:SF416">
    <property type="entry name" value="FI01424P"/>
    <property type="match status" value="1"/>
</dbReference>
<feature type="compositionally biased region" description="Basic and acidic residues" evidence="10">
    <location>
        <begin position="335"/>
        <end position="362"/>
    </location>
</feature>
<feature type="domain" description="C2H2-type" evidence="11">
    <location>
        <begin position="457"/>
        <end position="484"/>
    </location>
</feature>